<sequence length="126" mass="13463">MAVTGSPATGSRQMREVVRHAEAVDKNGNRVGVMKTLDDGTKVQENDNGVKIEILTDGTRIQHNPDGIVIQSNPDGSKIQRNPDGKQIDTSPDGTQIQTNPDGTQLKLKSSTSNGFCYCDCSSAFG</sequence>
<feature type="compositionally biased region" description="Polar residues" evidence="1">
    <location>
        <begin position="88"/>
        <end position="101"/>
    </location>
</feature>
<accession>A0AAD7XU93</accession>
<evidence type="ECO:0000256" key="1">
    <source>
        <dbReference type="SAM" id="MobiDB-lite"/>
    </source>
</evidence>
<dbReference type="Proteomes" id="UP001230188">
    <property type="component" value="Unassembled WGS sequence"/>
</dbReference>
<comment type="caution">
    <text evidence="2">The sequence shown here is derived from an EMBL/GenBank/DDBJ whole genome shotgun (WGS) entry which is preliminary data.</text>
</comment>
<evidence type="ECO:0000313" key="3">
    <source>
        <dbReference type="Proteomes" id="UP001230188"/>
    </source>
</evidence>
<organism evidence="2 3">
    <name type="scientific">Chrysophaeum taylorii</name>
    <dbReference type="NCBI Taxonomy" id="2483200"/>
    <lineage>
        <taxon>Eukaryota</taxon>
        <taxon>Sar</taxon>
        <taxon>Stramenopiles</taxon>
        <taxon>Ochrophyta</taxon>
        <taxon>Pelagophyceae</taxon>
        <taxon>Pelagomonadales</taxon>
        <taxon>Pelagomonadaceae</taxon>
        <taxon>Chrysophaeum</taxon>
    </lineage>
</organism>
<dbReference type="InterPro" id="IPR047002">
    <property type="entry name" value="Tcp10_C_sf"/>
</dbReference>
<proteinExistence type="predicted"/>
<dbReference type="EMBL" id="JAQMWT010000028">
    <property type="protein sequence ID" value="KAJ8613557.1"/>
    <property type="molecule type" value="Genomic_DNA"/>
</dbReference>
<feature type="region of interest" description="Disordered" evidence="1">
    <location>
        <begin position="63"/>
        <end position="101"/>
    </location>
</feature>
<dbReference type="AlphaFoldDB" id="A0AAD7XU93"/>
<evidence type="ECO:0000313" key="2">
    <source>
        <dbReference type="EMBL" id="KAJ8613557.1"/>
    </source>
</evidence>
<dbReference type="Gene3D" id="2.60.450.20">
    <property type="match status" value="1"/>
</dbReference>
<protein>
    <submittedName>
        <fullName evidence="2">Uncharacterized protein</fullName>
    </submittedName>
</protein>
<reference evidence="2" key="1">
    <citation type="submission" date="2023-01" db="EMBL/GenBank/DDBJ databases">
        <title>Metagenome sequencing of chrysophaentin producing Chrysophaeum taylorii.</title>
        <authorList>
            <person name="Davison J."/>
            <person name="Bewley C."/>
        </authorList>
    </citation>
    <scope>NUCLEOTIDE SEQUENCE</scope>
    <source>
        <strain evidence="2">NIES-1699</strain>
    </source>
</reference>
<name>A0AAD7XU93_9STRA</name>
<keyword evidence="3" id="KW-1185">Reference proteome</keyword>
<gene>
    <name evidence="2" type="ORF">CTAYLR_002203</name>
</gene>